<organism evidence="17 18">
    <name type="scientific">Anabarilius grahami</name>
    <name type="common">Kanglang fish</name>
    <name type="synonym">Barilius grahami</name>
    <dbReference type="NCBI Taxonomy" id="495550"/>
    <lineage>
        <taxon>Eukaryota</taxon>
        <taxon>Metazoa</taxon>
        <taxon>Chordata</taxon>
        <taxon>Craniata</taxon>
        <taxon>Vertebrata</taxon>
        <taxon>Euteleostomi</taxon>
        <taxon>Actinopterygii</taxon>
        <taxon>Neopterygii</taxon>
        <taxon>Teleostei</taxon>
        <taxon>Ostariophysi</taxon>
        <taxon>Cypriniformes</taxon>
        <taxon>Xenocyprididae</taxon>
        <taxon>Xenocypridinae</taxon>
        <taxon>Xenocypridinae incertae sedis</taxon>
        <taxon>Anabarilius</taxon>
    </lineage>
</organism>
<feature type="compositionally biased region" description="Polar residues" evidence="13">
    <location>
        <begin position="192"/>
        <end position="205"/>
    </location>
</feature>
<comment type="subcellular location">
    <subcellularLocation>
        <location evidence="1">Nucleus membrane</location>
        <topology evidence="1">Peripheral membrane protein</topology>
        <orientation evidence="1">Cytoplasmic side</orientation>
    </subcellularLocation>
    <subcellularLocation>
        <location evidence="2">Nucleus</location>
        <location evidence="2">Nuclear pore complex</location>
    </subcellularLocation>
</comment>
<dbReference type="InterPro" id="IPR041367">
    <property type="entry name" value="Znf-CCCH_4"/>
</dbReference>
<evidence type="ECO:0000256" key="4">
    <source>
        <dbReference type="ARBA" id="ARBA00022771"/>
    </source>
</evidence>
<feature type="zinc finger region" description="C3H1-type" evidence="12">
    <location>
        <begin position="140"/>
        <end position="167"/>
    </location>
</feature>
<reference evidence="17 18" key="1">
    <citation type="submission" date="2018-10" db="EMBL/GenBank/DDBJ databases">
        <title>Genome assembly for a Yunnan-Guizhou Plateau 3E fish, Anabarilius grahami (Regan), and its evolutionary and genetic applications.</title>
        <authorList>
            <person name="Jiang W."/>
        </authorList>
    </citation>
    <scope>NUCLEOTIDE SEQUENCE [LARGE SCALE GENOMIC DNA]</scope>
    <source>
        <strain evidence="17">AG-KIZ</strain>
        <tissue evidence="17">Muscle</tissue>
    </source>
</reference>
<dbReference type="PROSITE" id="PS50103">
    <property type="entry name" value="ZF_C3H1"/>
    <property type="match status" value="2"/>
</dbReference>
<dbReference type="InterPro" id="IPR000571">
    <property type="entry name" value="Znf_CCCH"/>
</dbReference>
<dbReference type="EMBL" id="RJVU01048406">
    <property type="protein sequence ID" value="ROL43204.1"/>
    <property type="molecule type" value="Genomic_DNA"/>
</dbReference>
<dbReference type="InterPro" id="IPR051767">
    <property type="entry name" value="Nucleoporin_NUP42"/>
</dbReference>
<feature type="compositionally biased region" description="Basic and acidic residues" evidence="13">
    <location>
        <begin position="256"/>
        <end position="266"/>
    </location>
</feature>
<evidence type="ECO:0000259" key="15">
    <source>
        <dbReference type="PROSITE" id="PS50103"/>
    </source>
</evidence>
<dbReference type="InterPro" id="IPR008913">
    <property type="entry name" value="Znf_CHY"/>
</dbReference>
<dbReference type="SUPFAM" id="SSF90229">
    <property type="entry name" value="CCCH zinc finger"/>
    <property type="match status" value="2"/>
</dbReference>
<evidence type="ECO:0000256" key="8">
    <source>
        <dbReference type="ARBA" id="ARBA00037262"/>
    </source>
</evidence>
<dbReference type="PROSITE" id="PS51266">
    <property type="entry name" value="ZF_CHY"/>
    <property type="match status" value="1"/>
</dbReference>
<feature type="domain" description="CHY-type" evidence="16">
    <location>
        <begin position="684"/>
        <end position="752"/>
    </location>
</feature>
<feature type="transmembrane region" description="Helical" evidence="14">
    <location>
        <begin position="880"/>
        <end position="902"/>
    </location>
</feature>
<evidence type="ECO:0000256" key="10">
    <source>
        <dbReference type="ARBA" id="ARBA00042384"/>
    </source>
</evidence>
<keyword evidence="6" id="KW-0906">Nuclear pore complex</keyword>
<evidence type="ECO:0000256" key="1">
    <source>
        <dbReference type="ARBA" id="ARBA00004335"/>
    </source>
</evidence>
<evidence type="ECO:0000256" key="11">
    <source>
        <dbReference type="PROSITE-ProRule" id="PRU00601"/>
    </source>
</evidence>
<evidence type="ECO:0000256" key="12">
    <source>
        <dbReference type="PROSITE-ProRule" id="PRU00723"/>
    </source>
</evidence>
<dbReference type="Pfam" id="PF18044">
    <property type="entry name" value="zf-CCCH_4"/>
    <property type="match status" value="1"/>
</dbReference>
<dbReference type="InterPro" id="IPR037274">
    <property type="entry name" value="Znf_CHY_sf"/>
</dbReference>
<feature type="compositionally biased region" description="Acidic residues" evidence="13">
    <location>
        <begin position="483"/>
        <end position="494"/>
    </location>
</feature>
<keyword evidence="14" id="KW-0472">Membrane</keyword>
<keyword evidence="3 12" id="KW-0479">Metal-binding</keyword>
<dbReference type="GO" id="GO:0005643">
    <property type="term" value="C:nuclear pore"/>
    <property type="evidence" value="ECO:0007669"/>
    <property type="project" value="UniProtKB-SubCell"/>
</dbReference>
<name>A0A3N0YAU7_ANAGA</name>
<feature type="transmembrane region" description="Helical" evidence="14">
    <location>
        <begin position="836"/>
        <end position="859"/>
    </location>
</feature>
<dbReference type="Pfam" id="PF14608">
    <property type="entry name" value="zf-CCCH_2"/>
    <property type="match status" value="1"/>
</dbReference>
<dbReference type="SUPFAM" id="SSF161219">
    <property type="entry name" value="CHY zinc finger-like"/>
    <property type="match status" value="1"/>
</dbReference>
<evidence type="ECO:0000256" key="13">
    <source>
        <dbReference type="SAM" id="MobiDB-lite"/>
    </source>
</evidence>
<dbReference type="GO" id="GO:0005506">
    <property type="term" value="F:iron ion binding"/>
    <property type="evidence" value="ECO:0007669"/>
    <property type="project" value="InterPro"/>
</dbReference>
<feature type="compositionally biased region" description="Basic and acidic residues" evidence="13">
    <location>
        <begin position="122"/>
        <end position="135"/>
    </location>
</feature>
<dbReference type="Gene3D" id="4.10.1000.10">
    <property type="entry name" value="Zinc finger, CCCH-type"/>
    <property type="match status" value="2"/>
</dbReference>
<dbReference type="PANTHER" id="PTHR46527:SF1">
    <property type="entry name" value="NUCLEOPORIN NUP42"/>
    <property type="match status" value="1"/>
</dbReference>
<dbReference type="GO" id="GO:0008610">
    <property type="term" value="P:lipid biosynthetic process"/>
    <property type="evidence" value="ECO:0007669"/>
    <property type="project" value="InterPro"/>
</dbReference>
<keyword evidence="6" id="KW-0811">Translocation</keyword>
<feature type="transmembrane region" description="Helical" evidence="14">
    <location>
        <begin position="922"/>
        <end position="940"/>
    </location>
</feature>
<protein>
    <recommendedName>
        <fullName evidence="9">Nucleoporin NUP42</fullName>
    </recommendedName>
    <alternativeName>
        <fullName evidence="10">Nucleoporin-like protein 2</fullName>
    </alternativeName>
</protein>
<keyword evidence="6" id="KW-0509">mRNA transport</keyword>
<feature type="region of interest" description="Disordered" evidence="13">
    <location>
        <begin position="467"/>
        <end position="515"/>
    </location>
</feature>
<feature type="compositionally biased region" description="Basic and acidic residues" evidence="13">
    <location>
        <begin position="48"/>
        <end position="64"/>
    </location>
</feature>
<evidence type="ECO:0000313" key="17">
    <source>
        <dbReference type="EMBL" id="ROL43204.1"/>
    </source>
</evidence>
<proteinExistence type="predicted"/>
<evidence type="ECO:0000256" key="3">
    <source>
        <dbReference type="ARBA" id="ARBA00022723"/>
    </source>
</evidence>
<dbReference type="Pfam" id="PF05495">
    <property type="entry name" value="zf-CHY"/>
    <property type="match status" value="1"/>
</dbReference>
<evidence type="ECO:0000259" key="16">
    <source>
        <dbReference type="PROSITE" id="PS51266"/>
    </source>
</evidence>
<evidence type="ECO:0000256" key="2">
    <source>
        <dbReference type="ARBA" id="ARBA00004567"/>
    </source>
</evidence>
<keyword evidence="6" id="KW-0813">Transport</keyword>
<feature type="compositionally biased region" description="Basic and acidic residues" evidence="13">
    <location>
        <begin position="169"/>
        <end position="186"/>
    </location>
</feature>
<feature type="compositionally biased region" description="Basic and acidic residues" evidence="13">
    <location>
        <begin position="503"/>
        <end position="515"/>
    </location>
</feature>
<dbReference type="GO" id="GO:0016491">
    <property type="term" value="F:oxidoreductase activity"/>
    <property type="evidence" value="ECO:0007669"/>
    <property type="project" value="InterPro"/>
</dbReference>
<gene>
    <name evidence="17" type="ORF">DPX16_17025</name>
</gene>
<feature type="region of interest" description="Disordered" evidence="13">
    <location>
        <begin position="169"/>
        <end position="224"/>
    </location>
</feature>
<evidence type="ECO:0000256" key="14">
    <source>
        <dbReference type="SAM" id="Phobius"/>
    </source>
</evidence>
<keyword evidence="18" id="KW-1185">Reference proteome</keyword>
<dbReference type="GO" id="GO:0031965">
    <property type="term" value="C:nuclear membrane"/>
    <property type="evidence" value="ECO:0007669"/>
    <property type="project" value="UniProtKB-SubCell"/>
</dbReference>
<evidence type="ECO:0000256" key="9">
    <source>
        <dbReference type="ARBA" id="ARBA00039886"/>
    </source>
</evidence>
<feature type="region of interest" description="Disordered" evidence="13">
    <location>
        <begin position="108"/>
        <end position="136"/>
    </location>
</feature>
<keyword evidence="14" id="KW-1133">Transmembrane helix</keyword>
<dbReference type="OrthoDB" id="411372at2759"/>
<sequence length="1075" mass="122138">MMSVSCSKLARAGDDAITGIKAAFFMRESCRRAEKEIIVQFTKKKKRNVDGHASDPHISSRETEASLVQRSIRPHSSTKLLLESKRELGVSVAIPASFYCNSLGPEDEPAPLSVSAETETDNSSHDTEISSKDTSQKAVQVQQLCRFYSQGRRCYYGKRCRFLHQRAEGPMKEGENSTAHKEKEGSVDGQASDPQQQSSENGQSGTEKHPPPSSRRTAPMKQERARRPCRYFLSGFCAMEDRCRFLHPQQFPPVDDQSHGPRERSSFRPSAPAARPAKSHEQVKLADLTEEVCKELRATEIAQLIKRFPKDNLIVQEREDGQLTYYRVTVQATDPDWPFDLNEVDIMVSFPESYPQEVFTVDIPEDQDLPSLMGRHVQKASEEWLRAKHATNQLMGRVELLFRPYLRWLDRSMEKLFTDGARQLKKDVDLERAGIQFVPYEQLKVTVFKSKSKKSDTPERIVSLTVASGEEEEVEEKVHDEAKVEEEEDEDQDETALGIDGEEGGHQVENIKTRERRRGTEMKLLGLKLGEQTATVAARQISVSLRCNRCKEDSDLTLSGRLPYTAMCENCGADIRAAFRPSMIHHYSDVLGYLDISSAVPVDLVLQDSEFSVGCLNCNKEDTFQNLTYGQNWEQSCQHCHTKLRIFVEATQFQFIQPQTRNQTGGAPKYARRYRDPAVQQGKPLPDKGVCRHFRQSHRWLRFPCCGRAYPCDVCHDEDQDHLMELANRMICGHCAKEQPYGNGKPCVGCGGMMTRATFTSHWEGGQGCRNKAKMSRCVLISLYHHSLAIAQSSSRMWNISEVALQLPTSTASNRLLQPLWDYLLFQHYSQISSPFFPVLLAFSSYFIFSVPFAVLDVLGEKAPLFKYKIQKGRRPTVGMMLRTLGTAVYNHLVFVLPAVLITNMVMPAPPLPAVAPTLWELFSGVLGVLLIFDAQYFLWHMVHHKNPHLYRWVHAIHHDYISPFSWSTQHLSGVELMTVGFWSNLNPILLKCHPLTIWTLSVFSIWMSVEDHIGYDLPYSPSHLVPFGLLGGTMTHDIHHQKPSSNFAPFFSHWDRLFGTAVTVKRTQKSDKER</sequence>
<keyword evidence="7" id="KW-0539">Nucleus</keyword>
<comment type="function">
    <text evidence="8">Required for the export of mRNAs containing poly(A) tails from the nucleus into the cytoplasm.</text>
</comment>
<comment type="caution">
    <text evidence="17">The sequence shown here is derived from an EMBL/GenBank/DDBJ whole genome shotgun (WGS) entry which is preliminary data.</text>
</comment>
<evidence type="ECO:0000256" key="6">
    <source>
        <dbReference type="ARBA" id="ARBA00023132"/>
    </source>
</evidence>
<dbReference type="InterPro" id="IPR036855">
    <property type="entry name" value="Znf_CCCH_sf"/>
</dbReference>
<dbReference type="Pfam" id="PF04116">
    <property type="entry name" value="FA_hydroxylase"/>
    <property type="match status" value="1"/>
</dbReference>
<feature type="region of interest" description="Disordered" evidence="13">
    <location>
        <begin position="250"/>
        <end position="281"/>
    </location>
</feature>
<feature type="zinc finger region" description="C3H1-type" evidence="12">
    <location>
        <begin position="223"/>
        <end position="250"/>
    </location>
</feature>
<feature type="compositionally biased region" description="Low complexity" evidence="13">
    <location>
        <begin position="267"/>
        <end position="276"/>
    </location>
</feature>
<accession>A0A3N0YAU7</accession>
<dbReference type="AlphaFoldDB" id="A0A3N0YAU7"/>
<keyword evidence="14" id="KW-0812">Transmembrane</keyword>
<evidence type="ECO:0000256" key="5">
    <source>
        <dbReference type="ARBA" id="ARBA00022833"/>
    </source>
</evidence>
<dbReference type="SMART" id="SM00356">
    <property type="entry name" value="ZnF_C3H1"/>
    <property type="match status" value="2"/>
</dbReference>
<dbReference type="InterPro" id="IPR006694">
    <property type="entry name" value="Fatty_acid_hydroxylase"/>
</dbReference>
<evidence type="ECO:0000313" key="18">
    <source>
        <dbReference type="Proteomes" id="UP000281406"/>
    </source>
</evidence>
<keyword evidence="4 11" id="KW-0863">Zinc-finger</keyword>
<keyword evidence="5 12" id="KW-0862">Zinc</keyword>
<dbReference type="Proteomes" id="UP000281406">
    <property type="component" value="Unassembled WGS sequence"/>
</dbReference>
<evidence type="ECO:0000256" key="7">
    <source>
        <dbReference type="ARBA" id="ARBA00023242"/>
    </source>
</evidence>
<keyword evidence="6" id="KW-0653">Protein transport</keyword>
<dbReference type="PANTHER" id="PTHR46527">
    <property type="entry name" value="NUCLEOPORIN-LIKE PROTEIN 2"/>
    <property type="match status" value="1"/>
</dbReference>
<dbReference type="GO" id="GO:0008270">
    <property type="term" value="F:zinc ion binding"/>
    <property type="evidence" value="ECO:0007669"/>
    <property type="project" value="UniProtKB-KW"/>
</dbReference>
<feature type="region of interest" description="Disordered" evidence="13">
    <location>
        <begin position="48"/>
        <end position="70"/>
    </location>
</feature>
<feature type="domain" description="C3H1-type" evidence="15">
    <location>
        <begin position="223"/>
        <end position="250"/>
    </location>
</feature>
<feature type="domain" description="C3H1-type" evidence="15">
    <location>
        <begin position="140"/>
        <end position="167"/>
    </location>
</feature>